<dbReference type="AlphaFoldDB" id="A0A0C9YQ99"/>
<evidence type="ECO:0000313" key="1">
    <source>
        <dbReference type="EMBL" id="KIK27245.1"/>
    </source>
</evidence>
<dbReference type="Proteomes" id="UP000054018">
    <property type="component" value="Unassembled WGS sequence"/>
</dbReference>
<dbReference type="OrthoDB" id="10618054at2759"/>
<dbReference type="EMBL" id="KN833697">
    <property type="protein sequence ID" value="KIK27245.1"/>
    <property type="molecule type" value="Genomic_DNA"/>
</dbReference>
<proteinExistence type="predicted"/>
<dbReference type="HOGENOM" id="CLU_2441687_0_0_1"/>
<reference evidence="2" key="2">
    <citation type="submission" date="2015-01" db="EMBL/GenBank/DDBJ databases">
        <title>Evolutionary Origins and Diversification of the Mycorrhizal Mutualists.</title>
        <authorList>
            <consortium name="DOE Joint Genome Institute"/>
            <consortium name="Mycorrhizal Genomics Consortium"/>
            <person name="Kohler A."/>
            <person name="Kuo A."/>
            <person name="Nagy L.G."/>
            <person name="Floudas D."/>
            <person name="Copeland A."/>
            <person name="Barry K.W."/>
            <person name="Cichocki N."/>
            <person name="Veneault-Fourrey C."/>
            <person name="LaButti K."/>
            <person name="Lindquist E.A."/>
            <person name="Lipzen A."/>
            <person name="Lundell T."/>
            <person name="Morin E."/>
            <person name="Murat C."/>
            <person name="Riley R."/>
            <person name="Ohm R."/>
            <person name="Sun H."/>
            <person name="Tunlid A."/>
            <person name="Henrissat B."/>
            <person name="Grigoriev I.V."/>
            <person name="Hibbett D.S."/>
            <person name="Martin F."/>
        </authorList>
    </citation>
    <scope>NUCLEOTIDE SEQUENCE [LARGE SCALE GENOMIC DNA]</scope>
    <source>
        <strain evidence="2">441</strain>
    </source>
</reference>
<protein>
    <submittedName>
        <fullName evidence="1">Uncharacterized protein</fullName>
    </submittedName>
</protein>
<accession>A0A0C9YQ99</accession>
<evidence type="ECO:0000313" key="2">
    <source>
        <dbReference type="Proteomes" id="UP000054018"/>
    </source>
</evidence>
<keyword evidence="2" id="KW-1185">Reference proteome</keyword>
<organism evidence="1 2">
    <name type="scientific">Pisolithus microcarpus 441</name>
    <dbReference type="NCBI Taxonomy" id="765257"/>
    <lineage>
        <taxon>Eukaryota</taxon>
        <taxon>Fungi</taxon>
        <taxon>Dikarya</taxon>
        <taxon>Basidiomycota</taxon>
        <taxon>Agaricomycotina</taxon>
        <taxon>Agaricomycetes</taxon>
        <taxon>Agaricomycetidae</taxon>
        <taxon>Boletales</taxon>
        <taxon>Sclerodermatineae</taxon>
        <taxon>Pisolithaceae</taxon>
        <taxon>Pisolithus</taxon>
    </lineage>
</organism>
<sequence>MATCIVFDATDRIEEQVFSHLDSLATLSASPSGSHGSDDNTCAASQPTCWTTQKSMAHQATQGSERSKILSLSVDRAGFSLSIHGTETNV</sequence>
<name>A0A0C9YQ99_9AGAM</name>
<reference evidence="1 2" key="1">
    <citation type="submission" date="2014-04" db="EMBL/GenBank/DDBJ databases">
        <authorList>
            <consortium name="DOE Joint Genome Institute"/>
            <person name="Kuo A."/>
            <person name="Kohler A."/>
            <person name="Costa M.D."/>
            <person name="Nagy L.G."/>
            <person name="Floudas D."/>
            <person name="Copeland A."/>
            <person name="Barry K.W."/>
            <person name="Cichocki N."/>
            <person name="Veneault-Fourrey C."/>
            <person name="LaButti K."/>
            <person name="Lindquist E.A."/>
            <person name="Lipzen A."/>
            <person name="Lundell T."/>
            <person name="Morin E."/>
            <person name="Murat C."/>
            <person name="Sun H."/>
            <person name="Tunlid A."/>
            <person name="Henrissat B."/>
            <person name="Grigoriev I.V."/>
            <person name="Hibbett D.S."/>
            <person name="Martin F."/>
            <person name="Nordberg H.P."/>
            <person name="Cantor M.N."/>
            <person name="Hua S.X."/>
        </authorList>
    </citation>
    <scope>NUCLEOTIDE SEQUENCE [LARGE SCALE GENOMIC DNA]</scope>
    <source>
        <strain evidence="1 2">441</strain>
    </source>
</reference>
<gene>
    <name evidence="1" type="ORF">PISMIDRAFT_675114</name>
</gene>